<dbReference type="EMBL" id="GL871126">
    <property type="protein sequence ID" value="EGC33772.1"/>
    <property type="molecule type" value="Genomic_DNA"/>
</dbReference>
<dbReference type="GO" id="GO:0015036">
    <property type="term" value="F:disulfide oxidoreductase activity"/>
    <property type="evidence" value="ECO:0000318"/>
    <property type="project" value="GO_Central"/>
</dbReference>
<dbReference type="SUPFAM" id="SSF52833">
    <property type="entry name" value="Thioredoxin-like"/>
    <property type="match status" value="1"/>
</dbReference>
<proteinExistence type="predicted"/>
<evidence type="ECO:0000313" key="2">
    <source>
        <dbReference type="EMBL" id="EGC33772.1"/>
    </source>
</evidence>
<dbReference type="InterPro" id="IPR036249">
    <property type="entry name" value="Thioredoxin-like_sf"/>
</dbReference>
<organism evidence="2 3">
    <name type="scientific">Dictyostelium purpureum</name>
    <name type="common">Slime mold</name>
    <dbReference type="NCBI Taxonomy" id="5786"/>
    <lineage>
        <taxon>Eukaryota</taxon>
        <taxon>Amoebozoa</taxon>
        <taxon>Evosea</taxon>
        <taxon>Eumycetozoa</taxon>
        <taxon>Dictyostelia</taxon>
        <taxon>Dictyosteliales</taxon>
        <taxon>Dictyosteliaceae</taxon>
        <taxon>Dictyostelium</taxon>
    </lineage>
</organism>
<sequence>MIIYVTSFMVILKILKNNNNIDKMLTSILFNLKLSTVILLYYSGEAKIRFEDKQKELLEQNEEFKFDNINNNNNNNSFLSNFIQLEFHHGFYYILAYGVLSSIVYLLKSQPDPKQSHNVQYLNQLTLKEFLFKSSNSQEIKDRYFLLELYTTWSPPCTYLASTFADLSFLYPEINFGKIDIGRWKNIAYEYDINDSVSSKQIPSLILFKNGKEEMRLPYRKEEYQLPYDKKLEKNEKLFAPTNFTSDDIKIYFELEKLRKEVNSSKSKKTNNKKKVN</sequence>
<dbReference type="PANTHER" id="PTHR15853:SF0">
    <property type="entry name" value="THIOREDOXIN-RELATED TRANSMEMBRANE PROTEIN 2"/>
    <property type="match status" value="1"/>
</dbReference>
<feature type="domain" description="Thioredoxin" evidence="1">
    <location>
        <begin position="138"/>
        <end position="215"/>
    </location>
</feature>
<dbReference type="InterPro" id="IPR039101">
    <property type="entry name" value="TMX2"/>
</dbReference>
<name>F0ZQL1_DICPU</name>
<dbReference type="OMA" id="RPMVDKK"/>
<dbReference type="RefSeq" id="XP_003289697.1">
    <property type="nucleotide sequence ID" value="XM_003289649.1"/>
</dbReference>
<dbReference type="AlphaFoldDB" id="F0ZQL1"/>
<keyword evidence="3" id="KW-1185">Reference proteome</keyword>
<dbReference type="Gene3D" id="3.40.30.10">
    <property type="entry name" value="Glutaredoxin"/>
    <property type="match status" value="1"/>
</dbReference>
<dbReference type="InParanoid" id="F0ZQL1"/>
<accession>F0ZQL1</accession>
<dbReference type="Proteomes" id="UP000001064">
    <property type="component" value="Unassembled WGS sequence"/>
</dbReference>
<evidence type="ECO:0000313" key="3">
    <source>
        <dbReference type="Proteomes" id="UP000001064"/>
    </source>
</evidence>
<dbReference type="Pfam" id="PF00085">
    <property type="entry name" value="Thioredoxin"/>
    <property type="match status" value="1"/>
</dbReference>
<dbReference type="GeneID" id="10502976"/>
<gene>
    <name evidence="2" type="ORF">DICPUDRAFT_80477</name>
</gene>
<dbReference type="VEuPathDB" id="AmoebaDB:DICPUDRAFT_80477"/>
<reference evidence="3" key="1">
    <citation type="journal article" date="2011" name="Genome Biol.">
        <title>Comparative genomics of the social amoebae Dictyostelium discoideum and Dictyostelium purpureum.</title>
        <authorList>
            <consortium name="US DOE Joint Genome Institute (JGI-PGF)"/>
            <person name="Sucgang R."/>
            <person name="Kuo A."/>
            <person name="Tian X."/>
            <person name="Salerno W."/>
            <person name="Parikh A."/>
            <person name="Feasley C.L."/>
            <person name="Dalin E."/>
            <person name="Tu H."/>
            <person name="Huang E."/>
            <person name="Barry K."/>
            <person name="Lindquist E."/>
            <person name="Shapiro H."/>
            <person name="Bruce D."/>
            <person name="Schmutz J."/>
            <person name="Salamov A."/>
            <person name="Fey P."/>
            <person name="Gaudet P."/>
            <person name="Anjard C."/>
            <person name="Babu M.M."/>
            <person name="Basu S."/>
            <person name="Bushmanova Y."/>
            <person name="van der Wel H."/>
            <person name="Katoh-Kurasawa M."/>
            <person name="Dinh C."/>
            <person name="Coutinho P.M."/>
            <person name="Saito T."/>
            <person name="Elias M."/>
            <person name="Schaap P."/>
            <person name="Kay R.R."/>
            <person name="Henrissat B."/>
            <person name="Eichinger L."/>
            <person name="Rivero F."/>
            <person name="Putnam N.H."/>
            <person name="West C.M."/>
            <person name="Loomis W.F."/>
            <person name="Chisholm R.L."/>
            <person name="Shaulsky G."/>
            <person name="Strassmann J.E."/>
            <person name="Queller D.C."/>
            <person name="Kuspa A."/>
            <person name="Grigoriev I.V."/>
        </authorList>
    </citation>
    <scope>NUCLEOTIDE SEQUENCE [LARGE SCALE GENOMIC DNA]</scope>
    <source>
        <strain evidence="3">QSDP1</strain>
    </source>
</reference>
<evidence type="ECO:0000259" key="1">
    <source>
        <dbReference type="Pfam" id="PF00085"/>
    </source>
</evidence>
<protein>
    <recommendedName>
        <fullName evidence="1">Thioredoxin domain-containing protein</fullName>
    </recommendedName>
</protein>
<dbReference type="InterPro" id="IPR013766">
    <property type="entry name" value="Thioredoxin_domain"/>
</dbReference>
<dbReference type="PANTHER" id="PTHR15853">
    <property type="entry name" value="THIOREDOXIN-RELATED"/>
    <property type="match status" value="1"/>
</dbReference>
<dbReference type="KEGG" id="dpp:DICPUDRAFT_80477"/>
<dbReference type="OrthoDB" id="20229at2759"/>
<dbReference type="eggNOG" id="KOG0914">
    <property type="taxonomic scope" value="Eukaryota"/>
</dbReference>